<dbReference type="PANTHER" id="PTHR11103">
    <property type="entry name" value="SLR1189 PROTEIN"/>
    <property type="match status" value="1"/>
</dbReference>
<dbReference type="InterPro" id="IPR003726">
    <property type="entry name" value="HCY_dom"/>
</dbReference>
<dbReference type="GO" id="GO:0008270">
    <property type="term" value="F:zinc ion binding"/>
    <property type="evidence" value="ECO:0007669"/>
    <property type="project" value="InterPro"/>
</dbReference>
<proteinExistence type="predicted"/>
<keyword evidence="1 4" id="KW-0489">Methyltransferase</keyword>
<evidence type="ECO:0000256" key="2">
    <source>
        <dbReference type="ARBA" id="ARBA00022679"/>
    </source>
</evidence>
<dbReference type="GO" id="GO:0009086">
    <property type="term" value="P:methionine biosynthetic process"/>
    <property type="evidence" value="ECO:0007669"/>
    <property type="project" value="InterPro"/>
</dbReference>
<evidence type="ECO:0000256" key="1">
    <source>
        <dbReference type="ARBA" id="ARBA00022603"/>
    </source>
</evidence>
<dbReference type="RefSeq" id="WP_105590979.1">
    <property type="nucleotide sequence ID" value="NZ_PDET01000001.1"/>
</dbReference>
<comment type="caution">
    <text evidence="6">The sequence shown here is derived from an EMBL/GenBank/DDBJ whole genome shotgun (WGS) entry which is preliminary data.</text>
</comment>
<evidence type="ECO:0000313" key="6">
    <source>
        <dbReference type="EMBL" id="PRD17380.1"/>
    </source>
</evidence>
<keyword evidence="3 4" id="KW-0479">Metal-binding</keyword>
<organism evidence="6 7">
    <name type="scientific">Pantoea coffeiphila</name>
    <dbReference type="NCBI Taxonomy" id="1465635"/>
    <lineage>
        <taxon>Bacteria</taxon>
        <taxon>Pseudomonadati</taxon>
        <taxon>Pseudomonadota</taxon>
        <taxon>Gammaproteobacteria</taxon>
        <taxon>Enterobacterales</taxon>
        <taxon>Erwiniaceae</taxon>
        <taxon>Pantoea</taxon>
    </lineage>
</organism>
<evidence type="ECO:0000313" key="7">
    <source>
        <dbReference type="Proteomes" id="UP000239181"/>
    </source>
</evidence>
<keyword evidence="7" id="KW-1185">Reference proteome</keyword>
<dbReference type="AlphaFoldDB" id="A0A2S9IHX5"/>
<dbReference type="GO" id="GO:0032259">
    <property type="term" value="P:methylation"/>
    <property type="evidence" value="ECO:0007669"/>
    <property type="project" value="UniProtKB-KW"/>
</dbReference>
<feature type="domain" description="Hcy-binding" evidence="5">
    <location>
        <begin position="1"/>
        <end position="301"/>
    </location>
</feature>
<feature type="binding site" evidence="3 4">
    <location>
        <position position="287"/>
    </location>
    <ligand>
        <name>Zn(2+)</name>
        <dbReference type="ChEBI" id="CHEBI:29105"/>
    </ligand>
</feature>
<dbReference type="GO" id="GO:0008168">
    <property type="term" value="F:methyltransferase activity"/>
    <property type="evidence" value="ECO:0007669"/>
    <property type="project" value="UniProtKB-UniRule"/>
</dbReference>
<dbReference type="EMBL" id="PDET01000001">
    <property type="protein sequence ID" value="PRD17380.1"/>
    <property type="molecule type" value="Genomic_DNA"/>
</dbReference>
<feature type="binding site" evidence="3 4">
    <location>
        <position position="210"/>
    </location>
    <ligand>
        <name>Zn(2+)</name>
        <dbReference type="ChEBI" id="CHEBI:29105"/>
    </ligand>
</feature>
<dbReference type="Proteomes" id="UP000239181">
    <property type="component" value="Unassembled WGS sequence"/>
</dbReference>
<dbReference type="InterPro" id="IPR017226">
    <property type="entry name" value="BHMT-like"/>
</dbReference>
<dbReference type="PROSITE" id="PS50970">
    <property type="entry name" value="HCY"/>
    <property type="match status" value="1"/>
</dbReference>
<comment type="cofactor">
    <cofactor evidence="3">
        <name>Zn(2+)</name>
        <dbReference type="ChEBI" id="CHEBI:29105"/>
    </cofactor>
    <text evidence="3">Binds 1 zinc ion per subunit.</text>
</comment>
<feature type="binding site" evidence="3 4">
    <location>
        <position position="286"/>
    </location>
    <ligand>
        <name>Zn(2+)</name>
        <dbReference type="ChEBI" id="CHEBI:29105"/>
    </ligand>
</feature>
<dbReference type="PIRSF" id="PIRSF037505">
    <property type="entry name" value="Betaine_HMT"/>
    <property type="match status" value="1"/>
</dbReference>
<dbReference type="Pfam" id="PF02574">
    <property type="entry name" value="S-methyl_trans"/>
    <property type="match status" value="1"/>
</dbReference>
<accession>A0A2S9IHX5</accession>
<keyword evidence="2 4" id="KW-0808">Transferase</keyword>
<dbReference type="InterPro" id="IPR036589">
    <property type="entry name" value="HCY_dom_sf"/>
</dbReference>
<dbReference type="PANTHER" id="PTHR11103:SF18">
    <property type="entry name" value="SLR1189 PROTEIN"/>
    <property type="match status" value="1"/>
</dbReference>
<dbReference type="OrthoDB" id="9803687at2"/>
<gene>
    <name evidence="6" type="ORF">CQW29_01730</name>
</gene>
<dbReference type="Gene3D" id="3.20.20.330">
    <property type="entry name" value="Homocysteine-binding-like domain"/>
    <property type="match status" value="1"/>
</dbReference>
<dbReference type="SUPFAM" id="SSF82282">
    <property type="entry name" value="Homocysteine S-methyltransferase"/>
    <property type="match status" value="1"/>
</dbReference>
<evidence type="ECO:0000259" key="5">
    <source>
        <dbReference type="PROSITE" id="PS50970"/>
    </source>
</evidence>
<evidence type="ECO:0000256" key="4">
    <source>
        <dbReference type="PROSITE-ProRule" id="PRU00333"/>
    </source>
</evidence>
<sequence>MSQRVKILDGGMGRELARIGAPFRQPEWSALALYEAPERVREVHNSYIAAGAETITTNSYAVVPFHIGEERFANDGARLAALAGQLAREAADSADIFTPVRVAGSLPPALGSYRPDLFNEQQAQAIHRVLVAAQAPYVDLWLGETISSIAEAESIHAVLAGQPQPLWLSFTLQDEPELYDAVSTLRSGESVGAAVRRAIELGVENVLFNCSHPEVMSSAVKQAAAVREQLGADIGIGVYANAFDHGSNSGGANEGLSALRKDTHPEGYLNWAQEWVAAGATLVGGCCGIGPEHIGRLAAALK</sequence>
<protein>
    <submittedName>
        <fullName evidence="6">Homocysteine S-methyltransferase</fullName>
    </submittedName>
</protein>
<name>A0A2S9IHX5_9GAMM</name>
<evidence type="ECO:0000256" key="3">
    <source>
        <dbReference type="PIRSR" id="PIRSR037505-2"/>
    </source>
</evidence>
<keyword evidence="3 4" id="KW-0862">Zinc</keyword>
<reference evidence="6 7" key="1">
    <citation type="submission" date="2017-10" db="EMBL/GenBank/DDBJ databases">
        <title>Draft genome of two endophytic bacteria isolated from 'guarana' Paullinia cupana (Mart.) Ducke.</title>
        <authorList>
            <person name="Siqueira K.A."/>
            <person name="Liotti R.G."/>
            <person name="Mendes T.A."/>
            <person name="Soares M.A."/>
        </authorList>
    </citation>
    <scope>NUCLEOTIDE SEQUENCE [LARGE SCALE GENOMIC DNA]</scope>
    <source>
        <strain evidence="6 7">342</strain>
    </source>
</reference>